<gene>
    <name evidence="2" type="ORF">BDV29DRAFT_178372</name>
</gene>
<name>A0A5N5WVU0_9EURO</name>
<keyword evidence="3" id="KW-1185">Reference proteome</keyword>
<feature type="transmembrane region" description="Helical" evidence="1">
    <location>
        <begin position="31"/>
        <end position="50"/>
    </location>
</feature>
<evidence type="ECO:0000256" key="1">
    <source>
        <dbReference type="SAM" id="Phobius"/>
    </source>
</evidence>
<reference evidence="2 3" key="1">
    <citation type="submission" date="2019-04" db="EMBL/GenBank/DDBJ databases">
        <title>Friends and foes A comparative genomics study of 23 Aspergillus species from section Flavi.</title>
        <authorList>
            <consortium name="DOE Joint Genome Institute"/>
            <person name="Kjaerbolling I."/>
            <person name="Vesth T."/>
            <person name="Frisvad J.C."/>
            <person name="Nybo J.L."/>
            <person name="Theobald S."/>
            <person name="Kildgaard S."/>
            <person name="Isbrandt T."/>
            <person name="Kuo A."/>
            <person name="Sato A."/>
            <person name="Lyhne E.K."/>
            <person name="Kogle M.E."/>
            <person name="Wiebenga A."/>
            <person name="Kun R.S."/>
            <person name="Lubbers R.J."/>
            <person name="Makela M.R."/>
            <person name="Barry K."/>
            <person name="Chovatia M."/>
            <person name="Clum A."/>
            <person name="Daum C."/>
            <person name="Haridas S."/>
            <person name="He G."/>
            <person name="LaButti K."/>
            <person name="Lipzen A."/>
            <person name="Mondo S."/>
            <person name="Riley R."/>
            <person name="Salamov A."/>
            <person name="Simmons B.A."/>
            <person name="Magnuson J.K."/>
            <person name="Henrissat B."/>
            <person name="Mortensen U.H."/>
            <person name="Larsen T.O."/>
            <person name="Devries R.P."/>
            <person name="Grigoriev I.V."/>
            <person name="Machida M."/>
            <person name="Baker S.E."/>
            <person name="Andersen M.R."/>
        </authorList>
    </citation>
    <scope>NUCLEOTIDE SEQUENCE [LARGE SCALE GENOMIC DNA]</scope>
    <source>
        <strain evidence="2 3">CBS 151.66</strain>
    </source>
</reference>
<keyword evidence="1" id="KW-1133">Transmembrane helix</keyword>
<evidence type="ECO:0000313" key="2">
    <source>
        <dbReference type="EMBL" id="KAB8071905.1"/>
    </source>
</evidence>
<dbReference type="AlphaFoldDB" id="A0A5N5WVU0"/>
<dbReference type="EMBL" id="ML732260">
    <property type="protein sequence ID" value="KAB8071905.1"/>
    <property type="molecule type" value="Genomic_DNA"/>
</dbReference>
<evidence type="ECO:0000313" key="3">
    <source>
        <dbReference type="Proteomes" id="UP000326565"/>
    </source>
</evidence>
<sequence length="51" mass="5874">MANWKWFQFSLFFFPSSLVNFSQGLCLRIRASGISLAIYVSPLVFLPVVFQ</sequence>
<dbReference type="Proteomes" id="UP000326565">
    <property type="component" value="Unassembled WGS sequence"/>
</dbReference>
<proteinExistence type="predicted"/>
<accession>A0A5N5WVU0</accession>
<protein>
    <submittedName>
        <fullName evidence="2">Uncharacterized protein</fullName>
    </submittedName>
</protein>
<organism evidence="2 3">
    <name type="scientific">Aspergillus leporis</name>
    <dbReference type="NCBI Taxonomy" id="41062"/>
    <lineage>
        <taxon>Eukaryota</taxon>
        <taxon>Fungi</taxon>
        <taxon>Dikarya</taxon>
        <taxon>Ascomycota</taxon>
        <taxon>Pezizomycotina</taxon>
        <taxon>Eurotiomycetes</taxon>
        <taxon>Eurotiomycetidae</taxon>
        <taxon>Eurotiales</taxon>
        <taxon>Aspergillaceae</taxon>
        <taxon>Aspergillus</taxon>
        <taxon>Aspergillus subgen. Circumdati</taxon>
    </lineage>
</organism>
<keyword evidence="1" id="KW-0812">Transmembrane</keyword>
<keyword evidence="1" id="KW-0472">Membrane</keyword>